<dbReference type="GO" id="GO:0020037">
    <property type="term" value="F:heme binding"/>
    <property type="evidence" value="ECO:0007669"/>
    <property type="project" value="InterPro"/>
</dbReference>
<keyword evidence="6" id="KW-1185">Reference proteome</keyword>
<dbReference type="InterPro" id="IPR004329">
    <property type="entry name" value="CcmE"/>
</dbReference>
<evidence type="ECO:0000256" key="4">
    <source>
        <dbReference type="ARBA" id="ARBA00023136"/>
    </source>
</evidence>
<dbReference type="SUPFAM" id="SSF82093">
    <property type="entry name" value="Heme chaperone CcmE"/>
    <property type="match status" value="1"/>
</dbReference>
<sequence length="141" mass="15362">MKKSHILAIVILAIAVGIIVSTAGDASQYVTFDTAFTMAENGNTSKVHVVGELKKDASNQVVGIEYDPAKNPNYIAFTLVDNNKEEHKVICSNPPASMRDFVKSEKVVIIGRADGNQFVANKILMKCPSKYEENQMQASSI</sequence>
<dbReference type="GO" id="GO:0017003">
    <property type="term" value="P:protein-heme linkage"/>
    <property type="evidence" value="ECO:0007669"/>
    <property type="project" value="InterPro"/>
</dbReference>
<dbReference type="InterPro" id="IPR036127">
    <property type="entry name" value="CcmE-like_sf"/>
</dbReference>
<dbReference type="AlphaFoldDB" id="A0AAW9S8A0"/>
<evidence type="ECO:0000313" key="6">
    <source>
        <dbReference type="Proteomes" id="UP001403385"/>
    </source>
</evidence>
<proteinExistence type="predicted"/>
<dbReference type="RefSeq" id="WP_346822505.1">
    <property type="nucleotide sequence ID" value="NZ_JBDKWZ010000010.1"/>
</dbReference>
<reference evidence="5 6" key="1">
    <citation type="submission" date="2024-04" db="EMBL/GenBank/DDBJ databases">
        <title>Novel genus in family Flammeovirgaceae.</title>
        <authorList>
            <person name="Nguyen T.H."/>
            <person name="Vuong T.Q."/>
            <person name="Le H."/>
            <person name="Kim S.-G."/>
        </authorList>
    </citation>
    <scope>NUCLEOTIDE SEQUENCE [LARGE SCALE GENOMIC DNA]</scope>
    <source>
        <strain evidence="5 6">JCM 23209</strain>
    </source>
</reference>
<keyword evidence="2" id="KW-0349">Heme</keyword>
<organism evidence="5 6">
    <name type="scientific">Rapidithrix thailandica</name>
    <dbReference type="NCBI Taxonomy" id="413964"/>
    <lineage>
        <taxon>Bacteria</taxon>
        <taxon>Pseudomonadati</taxon>
        <taxon>Bacteroidota</taxon>
        <taxon>Cytophagia</taxon>
        <taxon>Cytophagales</taxon>
        <taxon>Flammeovirgaceae</taxon>
        <taxon>Rapidithrix</taxon>
    </lineage>
</organism>
<protein>
    <submittedName>
        <fullName evidence="5">Cytochrome c maturation protein CcmE</fullName>
    </submittedName>
</protein>
<evidence type="ECO:0000256" key="3">
    <source>
        <dbReference type="ARBA" id="ARBA00022748"/>
    </source>
</evidence>
<dbReference type="GO" id="GO:0017004">
    <property type="term" value="P:cytochrome complex assembly"/>
    <property type="evidence" value="ECO:0007669"/>
    <property type="project" value="UniProtKB-KW"/>
</dbReference>
<accession>A0AAW9S8A0</accession>
<dbReference type="GO" id="GO:0005886">
    <property type="term" value="C:plasma membrane"/>
    <property type="evidence" value="ECO:0007669"/>
    <property type="project" value="InterPro"/>
</dbReference>
<comment type="caution">
    <text evidence="5">The sequence shown here is derived from an EMBL/GenBank/DDBJ whole genome shotgun (WGS) entry which is preliminary data.</text>
</comment>
<gene>
    <name evidence="5" type="ORF">AAG747_17520</name>
</gene>
<evidence type="ECO:0000256" key="1">
    <source>
        <dbReference type="ARBA" id="ARBA00004370"/>
    </source>
</evidence>
<dbReference type="EMBL" id="JBDKWZ010000010">
    <property type="protein sequence ID" value="MEN7549727.1"/>
    <property type="molecule type" value="Genomic_DNA"/>
</dbReference>
<evidence type="ECO:0000256" key="2">
    <source>
        <dbReference type="ARBA" id="ARBA00022617"/>
    </source>
</evidence>
<evidence type="ECO:0000313" key="5">
    <source>
        <dbReference type="EMBL" id="MEN7549727.1"/>
    </source>
</evidence>
<dbReference type="InterPro" id="IPR012340">
    <property type="entry name" value="NA-bd_OB-fold"/>
</dbReference>
<dbReference type="Pfam" id="PF03100">
    <property type="entry name" value="CcmE"/>
    <property type="match status" value="1"/>
</dbReference>
<keyword evidence="4" id="KW-0472">Membrane</keyword>
<keyword evidence="2" id="KW-0408">Iron</keyword>
<dbReference type="Proteomes" id="UP001403385">
    <property type="component" value="Unassembled WGS sequence"/>
</dbReference>
<dbReference type="Gene3D" id="2.40.50.140">
    <property type="entry name" value="Nucleic acid-binding proteins"/>
    <property type="match status" value="1"/>
</dbReference>
<comment type="subcellular location">
    <subcellularLocation>
        <location evidence="1">Membrane</location>
    </subcellularLocation>
</comment>
<name>A0AAW9S8A0_9BACT</name>
<keyword evidence="2" id="KW-0479">Metal-binding</keyword>
<keyword evidence="3" id="KW-0201">Cytochrome c-type biogenesis</keyword>